<keyword evidence="2" id="KW-0378">Hydrolase</keyword>
<dbReference type="PANTHER" id="PTHR43248">
    <property type="entry name" value="2-SUCCINYL-6-HYDROXY-2,4-CYCLOHEXADIENE-1-CARBOXYLATE SYNTHASE"/>
    <property type="match status" value="1"/>
</dbReference>
<organism evidence="5 6">
    <name type="scientific">Hyaloscypha variabilis (strain UAMH 11265 / GT02V1 / F)</name>
    <name type="common">Meliniomyces variabilis</name>
    <dbReference type="NCBI Taxonomy" id="1149755"/>
    <lineage>
        <taxon>Eukaryota</taxon>
        <taxon>Fungi</taxon>
        <taxon>Dikarya</taxon>
        <taxon>Ascomycota</taxon>
        <taxon>Pezizomycotina</taxon>
        <taxon>Leotiomycetes</taxon>
        <taxon>Helotiales</taxon>
        <taxon>Hyaloscyphaceae</taxon>
        <taxon>Hyaloscypha</taxon>
        <taxon>Hyaloscypha variabilis</taxon>
    </lineage>
</organism>
<dbReference type="AlphaFoldDB" id="A0A2J6S5X5"/>
<dbReference type="PANTHER" id="PTHR43248:SF25">
    <property type="entry name" value="AB HYDROLASE-1 DOMAIN-CONTAINING PROTEIN-RELATED"/>
    <property type="match status" value="1"/>
</dbReference>
<keyword evidence="3" id="KW-0472">Membrane</keyword>
<dbReference type="Gene3D" id="3.40.50.1820">
    <property type="entry name" value="alpha/beta hydrolase"/>
    <property type="match status" value="1"/>
</dbReference>
<dbReference type="InterPro" id="IPR029058">
    <property type="entry name" value="AB_hydrolase_fold"/>
</dbReference>
<evidence type="ECO:0000256" key="3">
    <source>
        <dbReference type="SAM" id="Phobius"/>
    </source>
</evidence>
<dbReference type="InterPro" id="IPR051601">
    <property type="entry name" value="Serine_prot/Carboxylest_S33"/>
</dbReference>
<evidence type="ECO:0000256" key="1">
    <source>
        <dbReference type="ARBA" id="ARBA00010088"/>
    </source>
</evidence>
<proteinExistence type="inferred from homology"/>
<reference evidence="5 6" key="1">
    <citation type="submission" date="2016-04" db="EMBL/GenBank/DDBJ databases">
        <title>A degradative enzymes factory behind the ericoid mycorrhizal symbiosis.</title>
        <authorList>
            <consortium name="DOE Joint Genome Institute"/>
            <person name="Martino E."/>
            <person name="Morin E."/>
            <person name="Grelet G."/>
            <person name="Kuo A."/>
            <person name="Kohler A."/>
            <person name="Daghino S."/>
            <person name="Barry K."/>
            <person name="Choi C."/>
            <person name="Cichocki N."/>
            <person name="Clum A."/>
            <person name="Copeland A."/>
            <person name="Hainaut M."/>
            <person name="Haridas S."/>
            <person name="Labutti K."/>
            <person name="Lindquist E."/>
            <person name="Lipzen A."/>
            <person name="Khouja H.-R."/>
            <person name="Murat C."/>
            <person name="Ohm R."/>
            <person name="Olson A."/>
            <person name="Spatafora J."/>
            <person name="Veneault-Fourrey C."/>
            <person name="Henrissat B."/>
            <person name="Grigoriev I."/>
            <person name="Martin F."/>
            <person name="Perotto S."/>
        </authorList>
    </citation>
    <scope>NUCLEOTIDE SEQUENCE [LARGE SCALE GENOMIC DNA]</scope>
    <source>
        <strain evidence="5 6">F</strain>
    </source>
</reference>
<dbReference type="SUPFAM" id="SSF53474">
    <property type="entry name" value="alpha/beta-Hydrolases"/>
    <property type="match status" value="2"/>
</dbReference>
<sequence>MDSTTYQAVEKNPSLLREIAPLEPSQARRRRAFLLKGLTITAILFLWWWSYYSAPKIFEFPGSETVNHAVTDEGFGFDDFGTITPSEKLEWHKCFTIYKCARLTVPMDYNRPLHASKDNPKVHIAIILVPGIHTGPQKASKSPLLLNPGGPGGSGFTFALGAGHAIQQLVGSPDQDVIGFDPRGIFFTTPRADCYSFPPENLTSSSPSPDEEDYVQGSYHRFLWSEAGKAIGFINSSDVALQQLDTRARSIAKLCQTKDEIYGDDSILKYVSTPNVARDMLSIVDAWDEWTSTLNEEPASLDTPFQVKEELSQSTADESQPYDLDTKGKLVFWGFSYGTMLGATFASMFPDRVGRLILDGVVDADGFVGPLWTESQLDTNKNFDSFASSCHKARQRCALFRDGDEVKDIVDRFHAVERKSKNEPLSWIDENSNMPASFGYAHLRAIAFSALYSPMVMFPVLASIVSNLEEGVIDNMMKLIAGNSPYFNSQPFCVAPGLSLLHGPDDGTLTVMCGDKRHPLNETLPKLEREFEKLSNLSYFSDVYMSLLLMCDGYSIENKGLTMDWDDNPAHKPDPIKTSFPILFVSNSADPVTPLHAGLKMAKKFVDAGLIEQQSAGHCSLAATSRCTNDWIQGYMKGGIVPPHPIGGLENGKWVKCHAETDPWYLFEADPEAQEQLMAEIERVKVMRKVHEELGKAKFLGTQGMSWLPNTQELLAVYESQHHCPR</sequence>
<keyword evidence="3" id="KW-0812">Transmembrane</keyword>
<accession>A0A2J6S5X5</accession>
<dbReference type="EMBL" id="KZ613939">
    <property type="protein sequence ID" value="PMD46164.1"/>
    <property type="molecule type" value="Genomic_DNA"/>
</dbReference>
<dbReference type="STRING" id="1149755.A0A2J6S5X5"/>
<evidence type="ECO:0000313" key="6">
    <source>
        <dbReference type="Proteomes" id="UP000235786"/>
    </source>
</evidence>
<dbReference type="OrthoDB" id="425534at2759"/>
<dbReference type="InterPro" id="IPR013595">
    <property type="entry name" value="Pept_S33_TAP-like_C"/>
</dbReference>
<evidence type="ECO:0000259" key="4">
    <source>
        <dbReference type="Pfam" id="PF08386"/>
    </source>
</evidence>
<dbReference type="Proteomes" id="UP000235786">
    <property type="component" value="Unassembled WGS sequence"/>
</dbReference>
<gene>
    <name evidence="5" type="ORF">L207DRAFT_450424</name>
</gene>
<comment type="similarity">
    <text evidence="1">Belongs to the peptidase S33 family.</text>
</comment>
<protein>
    <recommendedName>
        <fullName evidence="4">Peptidase S33 tripeptidyl aminopeptidase-like C-terminal domain-containing protein</fullName>
    </recommendedName>
</protein>
<evidence type="ECO:0000256" key="2">
    <source>
        <dbReference type="ARBA" id="ARBA00022801"/>
    </source>
</evidence>
<feature type="domain" description="Peptidase S33 tripeptidyl aminopeptidase-like C-terminal" evidence="4">
    <location>
        <begin position="564"/>
        <end position="642"/>
    </location>
</feature>
<keyword evidence="6" id="KW-1185">Reference proteome</keyword>
<feature type="transmembrane region" description="Helical" evidence="3">
    <location>
        <begin position="33"/>
        <end position="51"/>
    </location>
</feature>
<keyword evidence="3" id="KW-1133">Transmembrane helix</keyword>
<name>A0A2J6S5X5_HYAVF</name>
<dbReference type="Pfam" id="PF08386">
    <property type="entry name" value="Abhydrolase_4"/>
    <property type="match status" value="1"/>
</dbReference>
<dbReference type="GO" id="GO:0016787">
    <property type="term" value="F:hydrolase activity"/>
    <property type="evidence" value="ECO:0007669"/>
    <property type="project" value="UniProtKB-KW"/>
</dbReference>
<evidence type="ECO:0000313" key="5">
    <source>
        <dbReference type="EMBL" id="PMD46164.1"/>
    </source>
</evidence>